<dbReference type="SUPFAM" id="SSF48008">
    <property type="entry name" value="GntR ligand-binding domain-like"/>
    <property type="match status" value="1"/>
</dbReference>
<protein>
    <submittedName>
        <fullName evidence="5">Putative HTH-type transcriptional regulator YdfH</fullName>
    </submittedName>
</protein>
<dbReference type="SMART" id="SM00345">
    <property type="entry name" value="HTH_GNTR"/>
    <property type="match status" value="1"/>
</dbReference>
<dbReference type="OrthoDB" id="8638122at2"/>
<dbReference type="InterPro" id="IPR008920">
    <property type="entry name" value="TF_FadR/GntR_C"/>
</dbReference>
<keyword evidence="2" id="KW-0238">DNA-binding</keyword>
<dbReference type="PROSITE" id="PS50949">
    <property type="entry name" value="HTH_GNTR"/>
    <property type="match status" value="1"/>
</dbReference>
<dbReference type="PANTHER" id="PTHR43537:SF6">
    <property type="entry name" value="HTH-TYPE TRANSCRIPTIONAL REPRESSOR RSPR"/>
    <property type="match status" value="1"/>
</dbReference>
<feature type="domain" description="HTH gntR-type" evidence="4">
    <location>
        <begin position="11"/>
        <end position="78"/>
    </location>
</feature>
<dbReference type="InterPro" id="IPR036390">
    <property type="entry name" value="WH_DNA-bd_sf"/>
</dbReference>
<dbReference type="Pfam" id="PF07729">
    <property type="entry name" value="FCD"/>
    <property type="match status" value="1"/>
</dbReference>
<dbReference type="SMART" id="SM00895">
    <property type="entry name" value="FCD"/>
    <property type="match status" value="1"/>
</dbReference>
<accession>A0A238JSU8</accession>
<keyword evidence="3" id="KW-0804">Transcription</keyword>
<gene>
    <name evidence="5" type="primary">ydfH_1</name>
    <name evidence="5" type="ORF">RUA8715_00058</name>
</gene>
<evidence type="ECO:0000256" key="1">
    <source>
        <dbReference type="ARBA" id="ARBA00023015"/>
    </source>
</evidence>
<dbReference type="InterPro" id="IPR036388">
    <property type="entry name" value="WH-like_DNA-bd_sf"/>
</dbReference>
<evidence type="ECO:0000256" key="3">
    <source>
        <dbReference type="ARBA" id="ARBA00023163"/>
    </source>
</evidence>
<dbReference type="GO" id="GO:0003677">
    <property type="term" value="F:DNA binding"/>
    <property type="evidence" value="ECO:0007669"/>
    <property type="project" value="UniProtKB-KW"/>
</dbReference>
<organism evidence="5 6">
    <name type="scientific">Ruegeria arenilitoris</name>
    <dbReference type="NCBI Taxonomy" id="1173585"/>
    <lineage>
        <taxon>Bacteria</taxon>
        <taxon>Pseudomonadati</taxon>
        <taxon>Pseudomonadota</taxon>
        <taxon>Alphaproteobacteria</taxon>
        <taxon>Rhodobacterales</taxon>
        <taxon>Roseobacteraceae</taxon>
        <taxon>Ruegeria</taxon>
    </lineage>
</organism>
<keyword evidence="6" id="KW-1185">Reference proteome</keyword>
<dbReference type="InterPro" id="IPR000524">
    <property type="entry name" value="Tscrpt_reg_HTH_GntR"/>
</dbReference>
<sequence length="226" mass="26139">MQSITDKIERRTTTDIVYESLYEAIVSLEILPGTKLSEADIAKKFEVSRQPVRDAFNRLEAQDLLLIRPQKATRVRSFSMERIGHARFVRLAVELEVVRAACQVWKPEYSKLLEDNLKQQKDVVSRSDAEEFHQLDYDFHRLICELSGNPLAFDTIQECKRKIDRLCVLSLGRESEAETLVRDHVALAKALADRDEAMASETIRRHLGRIDKTIEEVHAKHAEYFE</sequence>
<evidence type="ECO:0000256" key="2">
    <source>
        <dbReference type="ARBA" id="ARBA00023125"/>
    </source>
</evidence>
<dbReference type="RefSeq" id="WP_093961691.1">
    <property type="nucleotide sequence ID" value="NZ_FXYG01000001.1"/>
</dbReference>
<dbReference type="SUPFAM" id="SSF46785">
    <property type="entry name" value="Winged helix' DNA-binding domain"/>
    <property type="match status" value="1"/>
</dbReference>
<name>A0A238JSU8_9RHOB</name>
<dbReference type="Proteomes" id="UP000202485">
    <property type="component" value="Unassembled WGS sequence"/>
</dbReference>
<reference evidence="6" key="1">
    <citation type="submission" date="2017-05" db="EMBL/GenBank/DDBJ databases">
        <authorList>
            <person name="Rodrigo-Torres L."/>
            <person name="Arahal R. D."/>
            <person name="Lucena T."/>
        </authorList>
    </citation>
    <scope>NUCLEOTIDE SEQUENCE [LARGE SCALE GENOMIC DNA]</scope>
    <source>
        <strain evidence="6">CECT 8715</strain>
    </source>
</reference>
<dbReference type="InterPro" id="IPR011711">
    <property type="entry name" value="GntR_C"/>
</dbReference>
<keyword evidence="1" id="KW-0805">Transcription regulation</keyword>
<dbReference type="EMBL" id="FXYG01000001">
    <property type="protein sequence ID" value="SMX32922.1"/>
    <property type="molecule type" value="Genomic_DNA"/>
</dbReference>
<dbReference type="Gene3D" id="1.10.10.10">
    <property type="entry name" value="Winged helix-like DNA-binding domain superfamily/Winged helix DNA-binding domain"/>
    <property type="match status" value="1"/>
</dbReference>
<evidence type="ECO:0000313" key="5">
    <source>
        <dbReference type="EMBL" id="SMX32922.1"/>
    </source>
</evidence>
<evidence type="ECO:0000259" key="4">
    <source>
        <dbReference type="PROSITE" id="PS50949"/>
    </source>
</evidence>
<dbReference type="GO" id="GO:0003700">
    <property type="term" value="F:DNA-binding transcription factor activity"/>
    <property type="evidence" value="ECO:0007669"/>
    <property type="project" value="InterPro"/>
</dbReference>
<evidence type="ECO:0000313" key="6">
    <source>
        <dbReference type="Proteomes" id="UP000202485"/>
    </source>
</evidence>
<dbReference type="AlphaFoldDB" id="A0A238JSU8"/>
<proteinExistence type="predicted"/>
<dbReference type="Gene3D" id="1.20.120.530">
    <property type="entry name" value="GntR ligand-binding domain-like"/>
    <property type="match status" value="1"/>
</dbReference>
<dbReference type="PANTHER" id="PTHR43537">
    <property type="entry name" value="TRANSCRIPTIONAL REGULATOR, GNTR FAMILY"/>
    <property type="match status" value="1"/>
</dbReference>
<dbReference type="Pfam" id="PF00392">
    <property type="entry name" value="GntR"/>
    <property type="match status" value="1"/>
</dbReference>
<dbReference type="CDD" id="cd07377">
    <property type="entry name" value="WHTH_GntR"/>
    <property type="match status" value="1"/>
</dbReference>